<accession>A0A1Q9D7V4</accession>
<keyword evidence="3" id="KW-1185">Reference proteome</keyword>
<feature type="region of interest" description="Disordered" evidence="1">
    <location>
        <begin position="262"/>
        <end position="282"/>
    </location>
</feature>
<gene>
    <name evidence="2" type="ORF">AK812_SmicGene27094</name>
</gene>
<proteinExistence type="predicted"/>
<name>A0A1Q9D7V4_SYMMI</name>
<comment type="caution">
    <text evidence="2">The sequence shown here is derived from an EMBL/GenBank/DDBJ whole genome shotgun (WGS) entry which is preliminary data.</text>
</comment>
<feature type="region of interest" description="Disordered" evidence="1">
    <location>
        <begin position="95"/>
        <end position="233"/>
    </location>
</feature>
<reference evidence="2 3" key="1">
    <citation type="submission" date="2016-02" db="EMBL/GenBank/DDBJ databases">
        <title>Genome analysis of coral dinoflagellate symbionts highlights evolutionary adaptations to a symbiotic lifestyle.</title>
        <authorList>
            <person name="Aranda M."/>
            <person name="Li Y."/>
            <person name="Liew Y.J."/>
            <person name="Baumgarten S."/>
            <person name="Simakov O."/>
            <person name="Wilson M."/>
            <person name="Piel J."/>
            <person name="Ashoor H."/>
            <person name="Bougouffa S."/>
            <person name="Bajic V.B."/>
            <person name="Ryu T."/>
            <person name="Ravasi T."/>
            <person name="Bayer T."/>
            <person name="Micklem G."/>
            <person name="Kim H."/>
            <person name="Bhak J."/>
            <person name="Lajeunesse T.C."/>
            <person name="Voolstra C.R."/>
        </authorList>
    </citation>
    <scope>NUCLEOTIDE SEQUENCE [LARGE SCALE GENOMIC DNA]</scope>
    <source>
        <strain evidence="2 3">CCMP2467</strain>
    </source>
</reference>
<sequence length="823" mass="90649">MKTACVTDPRRRIHILMYHNKQAYNNNPRPRCTRELRLPCPMTPERTTLTSLRSPQQPFRQHTKLKGIQVDTFNINLEHRQQCLLNMFHYHAKSLNSHQSRPKPERVNTSREQASFSPPPWTSGGSLRDSTLPRDRCSRRVNGVTTPLEWEEYDTNNHPRHSLTPSRGAAPYRRELTDMPEDDLEWDSDMPDSDDEDDSQTAQAATAAAGAKIPKRAAGHGSQRVANKAKKSDVKKRWRELDWGKKPKWLSWRAAVAYIQRGEKPPAKEPLPPTPSPQRTHNDPHDILNMLIYDLKNHNHRERPALLDDNTLGGSYLTALHFNFEEMALQIIQYRSSTTDHFMHKQTRGITPPATRTTNQFHNFVGDVLVVQPAHLTDDPPTTENPFPDLADLAQQADEAIASGRAPAWQIDGEGPSMRSSVRVDDNSHHLSWVQGVTPATLPPPMPLHQGECHWVMAWNNMVTTNNAIVRHPARQNIEPTIVIYKTLAGQPSRGVLPDHAQLTIHPAGAKKVTGIRGSQTAYAATTEGSYNYPKKQPDTTGRYLTAAAALFVVYWQHCAYCPQGPPPKPGTQNSRPANPATVSKAKPPPPPTTSSGSETETSWPSEDPPRGEGDGSTMLQTSGTSSTVSTTTMAISDVTFLMQRGGTGPADGGAVHARLHMHLGRKLQAASSGAFNENEVPPMIRRIGVVVGLSRTTAGAAAIDGKALLVVGGAPSFSTVEVYRVPTADAGFSAREEEKVADLSDGRMGCQAAVLALPSPGKTYPVVERRCVVVIGGERCDEDVAEFARIRQLAGVPVFDTEMGHWRKDDVVPPLADWLAFA</sequence>
<evidence type="ECO:0000313" key="2">
    <source>
        <dbReference type="EMBL" id="OLP91216.1"/>
    </source>
</evidence>
<feature type="compositionally biased region" description="Low complexity" evidence="1">
    <location>
        <begin position="594"/>
        <end position="606"/>
    </location>
</feature>
<dbReference type="AlphaFoldDB" id="A0A1Q9D7V4"/>
<organism evidence="2 3">
    <name type="scientific">Symbiodinium microadriaticum</name>
    <name type="common">Dinoflagellate</name>
    <name type="synonym">Zooxanthella microadriatica</name>
    <dbReference type="NCBI Taxonomy" id="2951"/>
    <lineage>
        <taxon>Eukaryota</taxon>
        <taxon>Sar</taxon>
        <taxon>Alveolata</taxon>
        <taxon>Dinophyceae</taxon>
        <taxon>Suessiales</taxon>
        <taxon>Symbiodiniaceae</taxon>
        <taxon>Symbiodinium</taxon>
    </lineage>
</organism>
<dbReference type="Proteomes" id="UP000186817">
    <property type="component" value="Unassembled WGS sequence"/>
</dbReference>
<evidence type="ECO:0000256" key="1">
    <source>
        <dbReference type="SAM" id="MobiDB-lite"/>
    </source>
</evidence>
<dbReference type="OrthoDB" id="419342at2759"/>
<feature type="region of interest" description="Disordered" evidence="1">
    <location>
        <begin position="567"/>
        <end position="631"/>
    </location>
</feature>
<evidence type="ECO:0000313" key="3">
    <source>
        <dbReference type="Proteomes" id="UP000186817"/>
    </source>
</evidence>
<dbReference type="EMBL" id="LSRX01000675">
    <property type="protein sequence ID" value="OLP91216.1"/>
    <property type="molecule type" value="Genomic_DNA"/>
</dbReference>
<feature type="compositionally biased region" description="Acidic residues" evidence="1">
    <location>
        <begin position="178"/>
        <end position="199"/>
    </location>
</feature>
<protein>
    <submittedName>
        <fullName evidence="2">Uncharacterized protein</fullName>
    </submittedName>
</protein>
<feature type="compositionally biased region" description="Low complexity" evidence="1">
    <location>
        <begin position="200"/>
        <end position="212"/>
    </location>
</feature>
<feature type="compositionally biased region" description="Low complexity" evidence="1">
    <location>
        <begin position="622"/>
        <end position="631"/>
    </location>
</feature>